<dbReference type="AlphaFoldDB" id="A0A4Q7RS38"/>
<keyword evidence="1" id="KW-0238">DNA-binding</keyword>
<evidence type="ECO:0000313" key="2">
    <source>
        <dbReference type="Proteomes" id="UP000291078"/>
    </source>
</evidence>
<dbReference type="Gene3D" id="4.10.430.10">
    <property type="entry name" value="Histone-like protein H-NS, C-terminal domain"/>
    <property type="match status" value="1"/>
</dbReference>
<dbReference type="SUPFAM" id="SSF81273">
    <property type="entry name" value="H-NS histone-like proteins"/>
    <property type="match status" value="1"/>
</dbReference>
<name>A0A4Q7RS38_9BURK</name>
<sequence length="83" mass="9623">MVFQRTKMDAILWIRTTMARNGITFDQLHATGCFASPELLQHARVTVKYKDARGHAWDGMGSIPEWLQRARHARQSIDHFKVD</sequence>
<dbReference type="InterPro" id="IPR037150">
    <property type="entry name" value="H-NS_C_dom_sf"/>
</dbReference>
<protein>
    <submittedName>
        <fullName evidence="1">DNA-binding protein H-NS</fullName>
    </submittedName>
</protein>
<proteinExistence type="predicted"/>
<keyword evidence="2" id="KW-1185">Reference proteome</keyword>
<accession>A0A4Q7RS38</accession>
<organism evidence="1 2">
    <name type="scientific">Cupriavidus agavae</name>
    <dbReference type="NCBI Taxonomy" id="1001822"/>
    <lineage>
        <taxon>Bacteria</taxon>
        <taxon>Pseudomonadati</taxon>
        <taxon>Pseudomonadota</taxon>
        <taxon>Betaproteobacteria</taxon>
        <taxon>Burkholderiales</taxon>
        <taxon>Burkholderiaceae</taxon>
        <taxon>Cupriavidus</taxon>
    </lineage>
</organism>
<dbReference type="GO" id="GO:0003677">
    <property type="term" value="F:DNA binding"/>
    <property type="evidence" value="ECO:0007669"/>
    <property type="project" value="UniProtKB-KW"/>
</dbReference>
<dbReference type="EMBL" id="SGXM01000006">
    <property type="protein sequence ID" value="RZT35440.1"/>
    <property type="molecule type" value="Genomic_DNA"/>
</dbReference>
<evidence type="ECO:0000313" key="1">
    <source>
        <dbReference type="EMBL" id="RZT35440.1"/>
    </source>
</evidence>
<comment type="caution">
    <text evidence="1">The sequence shown here is derived from an EMBL/GenBank/DDBJ whole genome shotgun (WGS) entry which is preliminary data.</text>
</comment>
<reference evidence="1 2" key="1">
    <citation type="journal article" date="2015" name="Stand. Genomic Sci.">
        <title>Genomic Encyclopedia of Bacterial and Archaeal Type Strains, Phase III: the genomes of soil and plant-associated and newly described type strains.</title>
        <authorList>
            <person name="Whitman W.B."/>
            <person name="Woyke T."/>
            <person name="Klenk H.P."/>
            <person name="Zhou Y."/>
            <person name="Lilburn T.G."/>
            <person name="Beck B.J."/>
            <person name="De Vos P."/>
            <person name="Vandamme P."/>
            <person name="Eisen J.A."/>
            <person name="Garrity G."/>
            <person name="Hugenholtz P."/>
            <person name="Kyrpides N.C."/>
        </authorList>
    </citation>
    <scope>NUCLEOTIDE SEQUENCE [LARGE SCALE GENOMIC DNA]</scope>
    <source>
        <strain evidence="1 2">ASC-9842</strain>
    </source>
</reference>
<gene>
    <name evidence="1" type="ORF">EV147_3881</name>
</gene>
<dbReference type="Proteomes" id="UP000291078">
    <property type="component" value="Unassembled WGS sequence"/>
</dbReference>